<sequence>MAFGLQNFIFFDTAQLANHAVGRHNQDVRIGIERAHVITQRAHEKIIERTIAGGIRFLRLCHIDFVILYKEIDNQFRQPSCSFACAPARQASEP</sequence>
<protein>
    <submittedName>
        <fullName evidence="1">Uncharacterized protein</fullName>
    </submittedName>
</protein>
<gene>
    <name evidence="1" type="ORF">NCTC7304_04844</name>
</gene>
<organism evidence="1 2">
    <name type="scientific">Salmonella enterica subsp. arizonae</name>
    <dbReference type="NCBI Taxonomy" id="59203"/>
    <lineage>
        <taxon>Bacteria</taxon>
        <taxon>Pseudomonadati</taxon>
        <taxon>Pseudomonadota</taxon>
        <taxon>Gammaproteobacteria</taxon>
        <taxon>Enterobacterales</taxon>
        <taxon>Enterobacteriaceae</taxon>
        <taxon>Salmonella</taxon>
    </lineage>
</organism>
<proteinExistence type="predicted"/>
<accession>A0A379T1R3</accession>
<evidence type="ECO:0000313" key="1">
    <source>
        <dbReference type="EMBL" id="SUG35286.1"/>
    </source>
</evidence>
<dbReference type="EMBL" id="UGXD01000002">
    <property type="protein sequence ID" value="SUG35286.1"/>
    <property type="molecule type" value="Genomic_DNA"/>
</dbReference>
<name>A0A379T1R3_SALER</name>
<evidence type="ECO:0000313" key="2">
    <source>
        <dbReference type="Proteomes" id="UP000254762"/>
    </source>
</evidence>
<dbReference type="Proteomes" id="UP000254762">
    <property type="component" value="Unassembled WGS sequence"/>
</dbReference>
<reference evidence="1 2" key="1">
    <citation type="submission" date="2018-06" db="EMBL/GenBank/DDBJ databases">
        <authorList>
            <consortium name="Pathogen Informatics"/>
            <person name="Doyle S."/>
        </authorList>
    </citation>
    <scope>NUCLEOTIDE SEQUENCE [LARGE SCALE GENOMIC DNA]</scope>
    <source>
        <strain evidence="1 2">NCTC7304</strain>
    </source>
</reference>
<dbReference type="AlphaFoldDB" id="A0A379T1R3"/>